<dbReference type="EMBL" id="LRQV01000103">
    <property type="protein sequence ID" value="KXK59646.1"/>
    <property type="molecule type" value="Genomic_DNA"/>
</dbReference>
<keyword evidence="2" id="KW-1185">Reference proteome</keyword>
<gene>
    <name evidence="1" type="ORF">AWW66_23090</name>
</gene>
<organism evidence="1 2">
    <name type="scientific">Micromonospora rosaria</name>
    <dbReference type="NCBI Taxonomy" id="47874"/>
    <lineage>
        <taxon>Bacteria</taxon>
        <taxon>Bacillati</taxon>
        <taxon>Actinomycetota</taxon>
        <taxon>Actinomycetes</taxon>
        <taxon>Micromonosporales</taxon>
        <taxon>Micromonosporaceae</taxon>
        <taxon>Micromonospora</taxon>
    </lineage>
</organism>
<dbReference type="AlphaFoldDB" id="A0A136PMW8"/>
<protein>
    <recommendedName>
        <fullName evidence="3">DUF1877 domain-containing protein</fullName>
    </recommendedName>
</protein>
<proteinExistence type="predicted"/>
<comment type="caution">
    <text evidence="1">The sequence shown here is derived from an EMBL/GenBank/DDBJ whole genome shotgun (WGS) entry which is preliminary data.</text>
</comment>
<evidence type="ECO:0000313" key="1">
    <source>
        <dbReference type="EMBL" id="KXK59646.1"/>
    </source>
</evidence>
<evidence type="ECO:0008006" key="3">
    <source>
        <dbReference type="Google" id="ProtNLM"/>
    </source>
</evidence>
<name>A0A136PMW8_9ACTN</name>
<accession>A0A136PMW8</accession>
<reference evidence="1 2" key="1">
    <citation type="submission" date="2016-01" db="EMBL/GenBank/DDBJ databases">
        <title>Whole genome sequence and analysis of Micromonospora rosaria DSM 803, which can produce antibacterial substance rosamicin.</title>
        <authorList>
            <person name="Yang H."/>
            <person name="He X."/>
            <person name="Zhu D."/>
        </authorList>
    </citation>
    <scope>NUCLEOTIDE SEQUENCE [LARGE SCALE GENOMIC DNA]</scope>
    <source>
        <strain evidence="1 2">DSM 803</strain>
    </source>
</reference>
<sequence length="190" mass="20699">MSDRCCMITDMGVLYDYFTAASDEDAAATIDLRGGPGGAEPPRPGLLEALRAGDQEAIRRLARVRMRLSEHGLHVLSVKGIDPVVQVATLEELLTGVDTETLFARPRAAALVAERFGGEQLVLTLADETQRALAEVTPQRAAEVADPWSRTEEFGGYADPEALAEVVGELARLARHADEQQHRLYCWVCV</sequence>
<evidence type="ECO:0000313" key="2">
    <source>
        <dbReference type="Proteomes" id="UP000070620"/>
    </source>
</evidence>
<dbReference type="Proteomes" id="UP000070620">
    <property type="component" value="Unassembled WGS sequence"/>
</dbReference>